<gene>
    <name evidence="10" type="ORF">GCM10007301_08940</name>
</gene>
<feature type="transmembrane region" description="Helical" evidence="8">
    <location>
        <begin position="169"/>
        <end position="190"/>
    </location>
</feature>
<dbReference type="Gene3D" id="1.20.1250.20">
    <property type="entry name" value="MFS general substrate transporter like domains"/>
    <property type="match status" value="1"/>
</dbReference>
<feature type="transmembrane region" description="Helical" evidence="8">
    <location>
        <begin position="330"/>
        <end position="352"/>
    </location>
</feature>
<comment type="caution">
    <text evidence="10">The sequence shown here is derived from an EMBL/GenBank/DDBJ whole genome shotgun (WGS) entry which is preliminary data.</text>
</comment>
<dbReference type="RefSeq" id="WP_188575761.1">
    <property type="nucleotide sequence ID" value="NZ_BMCT01000001.1"/>
</dbReference>
<keyword evidence="3" id="KW-1003">Cell membrane</keyword>
<feature type="transmembrane region" description="Helical" evidence="8">
    <location>
        <begin position="395"/>
        <end position="418"/>
    </location>
</feature>
<accession>A0A917BPC0</accession>
<feature type="transmembrane region" description="Helical" evidence="8">
    <location>
        <begin position="80"/>
        <end position="100"/>
    </location>
</feature>
<dbReference type="PANTHER" id="PTHR42718">
    <property type="entry name" value="MAJOR FACILITATOR SUPERFAMILY MULTIDRUG TRANSPORTER MFSC"/>
    <property type="match status" value="1"/>
</dbReference>
<feature type="region of interest" description="Disordered" evidence="7">
    <location>
        <begin position="461"/>
        <end position="488"/>
    </location>
</feature>
<evidence type="ECO:0000256" key="2">
    <source>
        <dbReference type="ARBA" id="ARBA00022448"/>
    </source>
</evidence>
<evidence type="ECO:0000256" key="6">
    <source>
        <dbReference type="ARBA" id="ARBA00023136"/>
    </source>
</evidence>
<sequence>MLAPVRPAVPRRILIPLIVACALFMEQVDSTVITTSLPAIAAALNDDPVALKLALTSYLLSLAVFIPASGWAADRFGARTVFRSAIVIFTLGSILCGLSTSLADFVLYRIIQGMGGAMMVPVGRLVVLRSVPKSELVGALAWLTIPALLGPVMGPPLGGFITTYFDWRLIFFINVPIGILGIILATRFIENVREEDVPPLDLRGLVLSGIGLSGLVFGLAVLGQHLVPYWMAAGVTLIGAIALGFYVRHARRTPHAVIDLKLLRIPTFRAAVVGGSIFRIGVGAMPFALPLMLQLTFGLSPFASGMLTFVSSAGALVMKTTAAPILRRFGFWRVLVFNSVLSSAFIAANALFTPETPQLAIAAVLLMGGFFRSLEFTALNAIAYADVTQQEMSRATSFVSVAQQVSLSMGVALVGMVLEYMRSGRPGKVLELSDFTPAFVIVAAVSALSIFSFLRLPRDAGAEMSGRGKPEAKPDTLPDPRGEVNAGS</sequence>
<feature type="transmembrane region" description="Helical" evidence="8">
    <location>
        <begin position="139"/>
        <end position="157"/>
    </location>
</feature>
<feature type="transmembrane region" description="Helical" evidence="8">
    <location>
        <begin position="358"/>
        <end position="383"/>
    </location>
</feature>
<evidence type="ECO:0000313" key="10">
    <source>
        <dbReference type="EMBL" id="GGF51699.1"/>
    </source>
</evidence>
<comment type="subcellular location">
    <subcellularLocation>
        <location evidence="1">Cell membrane</location>
        <topology evidence="1">Multi-pass membrane protein</topology>
    </subcellularLocation>
</comment>
<dbReference type="GO" id="GO:0005886">
    <property type="term" value="C:plasma membrane"/>
    <property type="evidence" value="ECO:0007669"/>
    <property type="project" value="UniProtKB-SubCell"/>
</dbReference>
<evidence type="ECO:0000313" key="11">
    <source>
        <dbReference type="Proteomes" id="UP000606044"/>
    </source>
</evidence>
<evidence type="ECO:0000256" key="5">
    <source>
        <dbReference type="ARBA" id="ARBA00022989"/>
    </source>
</evidence>
<dbReference type="SUPFAM" id="SSF103473">
    <property type="entry name" value="MFS general substrate transporter"/>
    <property type="match status" value="1"/>
</dbReference>
<feature type="transmembrane region" description="Helical" evidence="8">
    <location>
        <begin position="202"/>
        <end position="223"/>
    </location>
</feature>
<feature type="transmembrane region" description="Helical" evidence="8">
    <location>
        <begin position="53"/>
        <end position="73"/>
    </location>
</feature>
<feature type="compositionally biased region" description="Basic and acidic residues" evidence="7">
    <location>
        <begin position="461"/>
        <end position="482"/>
    </location>
</feature>
<dbReference type="InterPro" id="IPR020846">
    <property type="entry name" value="MFS_dom"/>
</dbReference>
<keyword evidence="6 8" id="KW-0472">Membrane</keyword>
<reference evidence="10" key="1">
    <citation type="journal article" date="2014" name="Int. J. Syst. Evol. Microbiol.">
        <title>Complete genome sequence of Corynebacterium casei LMG S-19264T (=DSM 44701T), isolated from a smear-ripened cheese.</title>
        <authorList>
            <consortium name="US DOE Joint Genome Institute (JGI-PGF)"/>
            <person name="Walter F."/>
            <person name="Albersmeier A."/>
            <person name="Kalinowski J."/>
            <person name="Ruckert C."/>
        </authorList>
    </citation>
    <scope>NUCLEOTIDE SEQUENCE</scope>
    <source>
        <strain evidence="10">CCM 7897</strain>
    </source>
</reference>
<protein>
    <submittedName>
        <fullName evidence="10">MFS transporter</fullName>
    </submittedName>
</protein>
<organism evidence="10 11">
    <name type="scientific">Azorhizobium oxalatiphilum</name>
    <dbReference type="NCBI Taxonomy" id="980631"/>
    <lineage>
        <taxon>Bacteria</taxon>
        <taxon>Pseudomonadati</taxon>
        <taxon>Pseudomonadota</taxon>
        <taxon>Alphaproteobacteria</taxon>
        <taxon>Hyphomicrobiales</taxon>
        <taxon>Xanthobacteraceae</taxon>
        <taxon>Azorhizobium</taxon>
    </lineage>
</organism>
<proteinExistence type="predicted"/>
<dbReference type="CDD" id="cd17503">
    <property type="entry name" value="MFS_LmrB_MDR_like"/>
    <property type="match status" value="1"/>
</dbReference>
<keyword evidence="2" id="KW-0813">Transport</keyword>
<name>A0A917BPC0_9HYPH</name>
<evidence type="ECO:0000259" key="9">
    <source>
        <dbReference type="PROSITE" id="PS50850"/>
    </source>
</evidence>
<dbReference type="PROSITE" id="PS50850">
    <property type="entry name" value="MFS"/>
    <property type="match status" value="1"/>
</dbReference>
<dbReference type="GO" id="GO:0022857">
    <property type="term" value="F:transmembrane transporter activity"/>
    <property type="evidence" value="ECO:0007669"/>
    <property type="project" value="InterPro"/>
</dbReference>
<reference evidence="10" key="2">
    <citation type="submission" date="2020-09" db="EMBL/GenBank/DDBJ databases">
        <authorList>
            <person name="Sun Q."/>
            <person name="Sedlacek I."/>
        </authorList>
    </citation>
    <scope>NUCLEOTIDE SEQUENCE</scope>
    <source>
        <strain evidence="10">CCM 7897</strain>
    </source>
</reference>
<feature type="transmembrane region" description="Helical" evidence="8">
    <location>
        <begin position="106"/>
        <end position="127"/>
    </location>
</feature>
<keyword evidence="5 8" id="KW-1133">Transmembrane helix</keyword>
<evidence type="ECO:0000256" key="1">
    <source>
        <dbReference type="ARBA" id="ARBA00004651"/>
    </source>
</evidence>
<evidence type="ECO:0000256" key="4">
    <source>
        <dbReference type="ARBA" id="ARBA00022692"/>
    </source>
</evidence>
<dbReference type="EMBL" id="BMCT01000001">
    <property type="protein sequence ID" value="GGF51699.1"/>
    <property type="molecule type" value="Genomic_DNA"/>
</dbReference>
<keyword evidence="11" id="KW-1185">Reference proteome</keyword>
<feature type="transmembrane region" description="Helical" evidence="8">
    <location>
        <begin position="268"/>
        <end position="289"/>
    </location>
</feature>
<evidence type="ECO:0000256" key="3">
    <source>
        <dbReference type="ARBA" id="ARBA00022475"/>
    </source>
</evidence>
<dbReference type="InterPro" id="IPR036259">
    <property type="entry name" value="MFS_trans_sf"/>
</dbReference>
<dbReference type="PRINTS" id="PR01036">
    <property type="entry name" value="TCRTETB"/>
</dbReference>
<evidence type="ECO:0000256" key="7">
    <source>
        <dbReference type="SAM" id="MobiDB-lite"/>
    </source>
</evidence>
<dbReference type="PANTHER" id="PTHR42718:SF46">
    <property type="entry name" value="BLR6921 PROTEIN"/>
    <property type="match status" value="1"/>
</dbReference>
<feature type="transmembrane region" description="Helical" evidence="8">
    <location>
        <begin position="438"/>
        <end position="457"/>
    </location>
</feature>
<dbReference type="AlphaFoldDB" id="A0A917BPC0"/>
<evidence type="ECO:0000256" key="8">
    <source>
        <dbReference type="SAM" id="Phobius"/>
    </source>
</evidence>
<feature type="transmembrane region" description="Helical" evidence="8">
    <location>
        <begin position="229"/>
        <end position="247"/>
    </location>
</feature>
<dbReference type="Proteomes" id="UP000606044">
    <property type="component" value="Unassembled WGS sequence"/>
</dbReference>
<dbReference type="Gene3D" id="1.20.1720.10">
    <property type="entry name" value="Multidrug resistance protein D"/>
    <property type="match status" value="1"/>
</dbReference>
<keyword evidence="4 8" id="KW-0812">Transmembrane</keyword>
<feature type="domain" description="Major facilitator superfamily (MFS) profile" evidence="9">
    <location>
        <begin position="15"/>
        <end position="461"/>
    </location>
</feature>
<dbReference type="InterPro" id="IPR011701">
    <property type="entry name" value="MFS"/>
</dbReference>
<dbReference type="Pfam" id="PF07690">
    <property type="entry name" value="MFS_1"/>
    <property type="match status" value="1"/>
</dbReference>
<feature type="transmembrane region" description="Helical" evidence="8">
    <location>
        <begin position="295"/>
        <end position="318"/>
    </location>
</feature>